<dbReference type="EMBL" id="DVJP01000027">
    <property type="protein sequence ID" value="HIS75846.1"/>
    <property type="molecule type" value="Genomic_DNA"/>
</dbReference>
<accession>A0A9D1JZ41</accession>
<dbReference type="PROSITE" id="PS50943">
    <property type="entry name" value="HTH_CROC1"/>
    <property type="match status" value="1"/>
</dbReference>
<dbReference type="PANTHER" id="PTHR46797:SF1">
    <property type="entry name" value="METHYLPHOSPHONATE SYNTHASE"/>
    <property type="match status" value="1"/>
</dbReference>
<dbReference type="InterPro" id="IPR001387">
    <property type="entry name" value="Cro/C1-type_HTH"/>
</dbReference>
<evidence type="ECO:0000256" key="1">
    <source>
        <dbReference type="ARBA" id="ARBA00023125"/>
    </source>
</evidence>
<gene>
    <name evidence="3" type="ORF">IAB51_03450</name>
</gene>
<dbReference type="SUPFAM" id="SSF47413">
    <property type="entry name" value="lambda repressor-like DNA-binding domains"/>
    <property type="match status" value="1"/>
</dbReference>
<sequence length="87" mass="10052">MIKNHLSRLLGEKRWTQSRLAQETGIRPSTISDIYNDVAERISLDHLDKICEALDCTTEELLEYVPNAQPRTGKHLILEQHGNRKRS</sequence>
<feature type="domain" description="HTH cro/C1-type" evidence="2">
    <location>
        <begin position="6"/>
        <end position="61"/>
    </location>
</feature>
<evidence type="ECO:0000259" key="2">
    <source>
        <dbReference type="PROSITE" id="PS50943"/>
    </source>
</evidence>
<reference evidence="3" key="2">
    <citation type="journal article" date="2021" name="PeerJ">
        <title>Extensive microbial diversity within the chicken gut microbiome revealed by metagenomics and culture.</title>
        <authorList>
            <person name="Gilroy R."/>
            <person name="Ravi A."/>
            <person name="Getino M."/>
            <person name="Pursley I."/>
            <person name="Horton D.L."/>
            <person name="Alikhan N.F."/>
            <person name="Baker D."/>
            <person name="Gharbi K."/>
            <person name="Hall N."/>
            <person name="Watson M."/>
            <person name="Adriaenssens E.M."/>
            <person name="Foster-Nyarko E."/>
            <person name="Jarju S."/>
            <person name="Secka A."/>
            <person name="Antonio M."/>
            <person name="Oren A."/>
            <person name="Chaudhuri R.R."/>
            <person name="La Ragione R."/>
            <person name="Hildebrand F."/>
            <person name="Pallen M.J."/>
        </authorList>
    </citation>
    <scope>NUCLEOTIDE SEQUENCE</scope>
    <source>
        <strain evidence="3">CHK199-13235</strain>
    </source>
</reference>
<name>A0A9D1JZ41_9FIRM</name>
<dbReference type="PANTHER" id="PTHR46797">
    <property type="entry name" value="HTH-TYPE TRANSCRIPTIONAL REGULATOR"/>
    <property type="match status" value="1"/>
</dbReference>
<keyword evidence="1" id="KW-0238">DNA-binding</keyword>
<dbReference type="GO" id="GO:0003677">
    <property type="term" value="F:DNA binding"/>
    <property type="evidence" value="ECO:0007669"/>
    <property type="project" value="UniProtKB-KW"/>
</dbReference>
<dbReference type="CDD" id="cd00093">
    <property type="entry name" value="HTH_XRE"/>
    <property type="match status" value="1"/>
</dbReference>
<dbReference type="GO" id="GO:0005829">
    <property type="term" value="C:cytosol"/>
    <property type="evidence" value="ECO:0007669"/>
    <property type="project" value="TreeGrafter"/>
</dbReference>
<organism evidence="3 4">
    <name type="scientific">Candidatus Merdivicinus excrementipullorum</name>
    <dbReference type="NCBI Taxonomy" id="2840867"/>
    <lineage>
        <taxon>Bacteria</taxon>
        <taxon>Bacillati</taxon>
        <taxon>Bacillota</taxon>
        <taxon>Clostridia</taxon>
        <taxon>Eubacteriales</taxon>
        <taxon>Oscillospiraceae</taxon>
        <taxon>Oscillospiraceae incertae sedis</taxon>
        <taxon>Candidatus Merdivicinus</taxon>
    </lineage>
</organism>
<reference evidence="3" key="1">
    <citation type="submission" date="2020-10" db="EMBL/GenBank/DDBJ databases">
        <authorList>
            <person name="Gilroy R."/>
        </authorList>
    </citation>
    <scope>NUCLEOTIDE SEQUENCE</scope>
    <source>
        <strain evidence="3">CHK199-13235</strain>
    </source>
</reference>
<dbReference type="Proteomes" id="UP000824002">
    <property type="component" value="Unassembled WGS sequence"/>
</dbReference>
<evidence type="ECO:0000313" key="3">
    <source>
        <dbReference type="EMBL" id="HIS75846.1"/>
    </source>
</evidence>
<dbReference type="InterPro" id="IPR010982">
    <property type="entry name" value="Lambda_DNA-bd_dom_sf"/>
</dbReference>
<comment type="caution">
    <text evidence="3">The sequence shown here is derived from an EMBL/GenBank/DDBJ whole genome shotgun (WGS) entry which is preliminary data.</text>
</comment>
<dbReference type="AlphaFoldDB" id="A0A9D1JZ41"/>
<dbReference type="Gene3D" id="1.10.260.40">
    <property type="entry name" value="lambda repressor-like DNA-binding domains"/>
    <property type="match status" value="1"/>
</dbReference>
<dbReference type="Pfam" id="PF13443">
    <property type="entry name" value="HTH_26"/>
    <property type="match status" value="1"/>
</dbReference>
<dbReference type="GO" id="GO:0003700">
    <property type="term" value="F:DNA-binding transcription factor activity"/>
    <property type="evidence" value="ECO:0007669"/>
    <property type="project" value="TreeGrafter"/>
</dbReference>
<proteinExistence type="predicted"/>
<dbReference type="SMART" id="SM00530">
    <property type="entry name" value="HTH_XRE"/>
    <property type="match status" value="1"/>
</dbReference>
<evidence type="ECO:0000313" key="4">
    <source>
        <dbReference type="Proteomes" id="UP000824002"/>
    </source>
</evidence>
<protein>
    <submittedName>
        <fullName evidence="3">Helix-turn-helix transcriptional regulator</fullName>
    </submittedName>
</protein>
<dbReference type="InterPro" id="IPR050807">
    <property type="entry name" value="TransReg_Diox_bact_type"/>
</dbReference>